<dbReference type="Proteomes" id="UP001366503">
    <property type="component" value="Unassembled WGS sequence"/>
</dbReference>
<name>A0ABU8KN87_9HYPH</name>
<evidence type="ECO:0000313" key="2">
    <source>
        <dbReference type="Proteomes" id="UP001366503"/>
    </source>
</evidence>
<gene>
    <name evidence="1" type="ORF">O7A05_33015</name>
</gene>
<dbReference type="EMBL" id="JAPYKO010000053">
    <property type="protein sequence ID" value="MEI9406935.1"/>
    <property type="molecule type" value="Genomic_DNA"/>
</dbReference>
<comment type="caution">
    <text evidence="1">The sequence shown here is derived from an EMBL/GenBank/DDBJ whole genome shotgun (WGS) entry which is preliminary data.</text>
</comment>
<protein>
    <submittedName>
        <fullName evidence="1">Uncharacterized protein</fullName>
    </submittedName>
</protein>
<keyword evidence="2" id="KW-1185">Reference proteome</keyword>
<proteinExistence type="predicted"/>
<sequence>MWVCFNDGFVSAVQDRERPRTLVVRARNKRHLGDIFPDYEVVISPDADYACRLFIHKTEFAEILADRVAGIDYDNFKASVKDRRLHRLYADFWYLHAEYQREISKPGIR</sequence>
<evidence type="ECO:0000313" key="1">
    <source>
        <dbReference type="EMBL" id="MEI9406935.1"/>
    </source>
</evidence>
<organism evidence="1 2">
    <name type="scientific">Mesorhizobium argentiipisi</name>
    <dbReference type="NCBI Taxonomy" id="3015175"/>
    <lineage>
        <taxon>Bacteria</taxon>
        <taxon>Pseudomonadati</taxon>
        <taxon>Pseudomonadota</taxon>
        <taxon>Alphaproteobacteria</taxon>
        <taxon>Hyphomicrobiales</taxon>
        <taxon>Phyllobacteriaceae</taxon>
        <taxon>Mesorhizobium</taxon>
    </lineage>
</organism>
<accession>A0ABU8KN87</accession>
<dbReference type="RefSeq" id="WP_337097562.1">
    <property type="nucleotide sequence ID" value="NZ_JAPYKO010000053.1"/>
</dbReference>
<reference evidence="1 2" key="1">
    <citation type="submission" date="2022-12" db="EMBL/GenBank/DDBJ databases">
        <authorList>
            <person name="Muema E."/>
        </authorList>
    </citation>
    <scope>NUCLEOTIDE SEQUENCE [LARGE SCALE GENOMIC DNA]</scope>
    <source>
        <strain evidence="2">1330</strain>
    </source>
</reference>